<dbReference type="SUPFAM" id="SSF56300">
    <property type="entry name" value="Metallo-dependent phosphatases"/>
    <property type="match status" value="1"/>
</dbReference>
<dbReference type="RefSeq" id="WP_154531154.1">
    <property type="nucleotide sequence ID" value="NZ_VULX01000009.1"/>
</dbReference>
<protein>
    <submittedName>
        <fullName evidence="6">Metallophosphoesterase</fullName>
    </submittedName>
</protein>
<accession>A0A7X2MY68</accession>
<dbReference type="CDD" id="cd00063">
    <property type="entry name" value="FN3"/>
    <property type="match status" value="1"/>
</dbReference>
<dbReference type="Gene3D" id="3.60.21.10">
    <property type="match status" value="1"/>
</dbReference>
<dbReference type="Pfam" id="PF00149">
    <property type="entry name" value="Metallophos"/>
    <property type="match status" value="1"/>
</dbReference>
<name>A0A7X2MY68_9CLOT</name>
<dbReference type="InterPro" id="IPR004843">
    <property type="entry name" value="Calcineurin-like_PHP"/>
</dbReference>
<evidence type="ECO:0000256" key="4">
    <source>
        <dbReference type="ARBA" id="ARBA00025742"/>
    </source>
</evidence>
<dbReference type="InterPro" id="IPR003961">
    <property type="entry name" value="FN3_dom"/>
</dbReference>
<dbReference type="PANTHER" id="PTHR42988">
    <property type="entry name" value="PHOSPHOHYDROLASE"/>
    <property type="match status" value="1"/>
</dbReference>
<evidence type="ECO:0000259" key="5">
    <source>
        <dbReference type="Pfam" id="PF00149"/>
    </source>
</evidence>
<organism evidence="6 7">
    <name type="scientific">Inconstantimicrobium porci</name>
    <dbReference type="NCBI Taxonomy" id="2652291"/>
    <lineage>
        <taxon>Bacteria</taxon>
        <taxon>Bacillati</taxon>
        <taxon>Bacillota</taxon>
        <taxon>Clostridia</taxon>
        <taxon>Eubacteriales</taxon>
        <taxon>Clostridiaceae</taxon>
        <taxon>Inconstantimicrobium</taxon>
    </lineage>
</organism>
<sequence>MGKNSIYSEEGSSQIYTYEKNNNNINDKNSSLCFGVLSDVHIMKNKSRQDKKFKEALDTLKQFAGGRLDTVAIAGDLADSGSKYEYRKLVKIYDNELGKDIVKVFAMGNHDFFGYADTKMCQNLFKRETLQKLNDDKVIKGYHFITVSTEDSSMNGRFGKNMRTWLKTQLDKAVKDDPEKPVFVIAHQPIRNTIYGSNEFSTIDLGKVINDYPQVIYFAGHSHRPFNDERMIYQKDFTAVGTGTIEEVGMEKTAANHGDIVKNNISQGLFVEVNGNKVSISRVDFLTKKIIGDKWVIEKPADKATYKYTDMRKNYASKPYFIMNSKIKLVKAKTNSLMLQFKKAYNVDKFIERYNIKIIDANTSKVIKSEYIFTNYFVANQSQTFNVLLDKLKHNHCYNVVITAVGEFGTESDNSIEGVFKTA</sequence>
<reference evidence="6 7" key="1">
    <citation type="submission" date="2019-08" db="EMBL/GenBank/DDBJ databases">
        <title>In-depth cultivation of the pig gut microbiome towards novel bacterial diversity and tailored functional studies.</title>
        <authorList>
            <person name="Wylensek D."/>
            <person name="Hitch T.C.A."/>
            <person name="Clavel T."/>
        </authorList>
    </citation>
    <scope>NUCLEOTIDE SEQUENCE [LARGE SCALE GENOMIC DNA]</scope>
    <source>
        <strain evidence="6 7">WCA-383-APC-5B</strain>
    </source>
</reference>
<evidence type="ECO:0000313" key="6">
    <source>
        <dbReference type="EMBL" id="MSR91264.1"/>
    </source>
</evidence>
<dbReference type="GO" id="GO:0016787">
    <property type="term" value="F:hydrolase activity"/>
    <property type="evidence" value="ECO:0007669"/>
    <property type="project" value="UniProtKB-KW"/>
</dbReference>
<dbReference type="PANTHER" id="PTHR42988:SF2">
    <property type="entry name" value="CYCLIC NUCLEOTIDE PHOSPHODIESTERASE CBUA0032-RELATED"/>
    <property type="match status" value="1"/>
</dbReference>
<keyword evidence="1" id="KW-0479">Metal-binding</keyword>
<keyword evidence="2" id="KW-0378">Hydrolase</keyword>
<dbReference type="AlphaFoldDB" id="A0A7X2MY68"/>
<evidence type="ECO:0000256" key="1">
    <source>
        <dbReference type="ARBA" id="ARBA00022723"/>
    </source>
</evidence>
<evidence type="ECO:0000313" key="7">
    <source>
        <dbReference type="Proteomes" id="UP000460287"/>
    </source>
</evidence>
<dbReference type="Proteomes" id="UP000460287">
    <property type="component" value="Unassembled WGS sequence"/>
</dbReference>
<dbReference type="EMBL" id="VULX01000009">
    <property type="protein sequence ID" value="MSR91264.1"/>
    <property type="molecule type" value="Genomic_DNA"/>
</dbReference>
<dbReference type="InterPro" id="IPR050884">
    <property type="entry name" value="CNP_phosphodiesterase-III"/>
</dbReference>
<keyword evidence="3" id="KW-0408">Iron</keyword>
<dbReference type="GO" id="GO:0046872">
    <property type="term" value="F:metal ion binding"/>
    <property type="evidence" value="ECO:0007669"/>
    <property type="project" value="UniProtKB-KW"/>
</dbReference>
<keyword evidence="7" id="KW-1185">Reference proteome</keyword>
<feature type="domain" description="Calcineurin-like phosphoesterase" evidence="5">
    <location>
        <begin position="34"/>
        <end position="225"/>
    </location>
</feature>
<evidence type="ECO:0000256" key="3">
    <source>
        <dbReference type="ARBA" id="ARBA00023004"/>
    </source>
</evidence>
<comment type="similarity">
    <text evidence="4">Belongs to the cyclic nucleotide phosphodiesterase class-III family.</text>
</comment>
<gene>
    <name evidence="6" type="ORF">FYJ33_07525</name>
</gene>
<dbReference type="InterPro" id="IPR029052">
    <property type="entry name" value="Metallo-depent_PP-like"/>
</dbReference>
<proteinExistence type="inferred from homology"/>
<comment type="caution">
    <text evidence="6">The sequence shown here is derived from an EMBL/GenBank/DDBJ whole genome shotgun (WGS) entry which is preliminary data.</text>
</comment>
<evidence type="ECO:0000256" key="2">
    <source>
        <dbReference type="ARBA" id="ARBA00022801"/>
    </source>
</evidence>